<evidence type="ECO:0000313" key="1">
    <source>
        <dbReference type="EMBL" id="JAH79811.1"/>
    </source>
</evidence>
<reference evidence="1" key="2">
    <citation type="journal article" date="2015" name="Fish Shellfish Immunol.">
        <title>Early steps in the European eel (Anguilla anguilla)-Vibrio vulnificus interaction in the gills: Role of the RtxA13 toxin.</title>
        <authorList>
            <person name="Callol A."/>
            <person name="Pajuelo D."/>
            <person name="Ebbesson L."/>
            <person name="Teles M."/>
            <person name="MacKenzie S."/>
            <person name="Amaro C."/>
        </authorList>
    </citation>
    <scope>NUCLEOTIDE SEQUENCE</scope>
</reference>
<dbReference type="EMBL" id="GBXM01028766">
    <property type="protein sequence ID" value="JAH79811.1"/>
    <property type="molecule type" value="Transcribed_RNA"/>
</dbReference>
<organism evidence="1">
    <name type="scientific">Anguilla anguilla</name>
    <name type="common">European freshwater eel</name>
    <name type="synonym">Muraena anguilla</name>
    <dbReference type="NCBI Taxonomy" id="7936"/>
    <lineage>
        <taxon>Eukaryota</taxon>
        <taxon>Metazoa</taxon>
        <taxon>Chordata</taxon>
        <taxon>Craniata</taxon>
        <taxon>Vertebrata</taxon>
        <taxon>Euteleostomi</taxon>
        <taxon>Actinopterygii</taxon>
        <taxon>Neopterygii</taxon>
        <taxon>Teleostei</taxon>
        <taxon>Anguilliformes</taxon>
        <taxon>Anguillidae</taxon>
        <taxon>Anguilla</taxon>
    </lineage>
</organism>
<sequence>MKMKGVASHRKELTTNSLLSSRDHININATTLTVSMERTVVPSTSLVLWLLGWGSLEKKRLQLL</sequence>
<protein>
    <submittedName>
        <fullName evidence="1">Uncharacterized protein</fullName>
    </submittedName>
</protein>
<accession>A0A0E9VP70</accession>
<name>A0A0E9VP70_ANGAN</name>
<proteinExistence type="predicted"/>
<reference evidence="1" key="1">
    <citation type="submission" date="2014-11" db="EMBL/GenBank/DDBJ databases">
        <authorList>
            <person name="Amaro Gonzalez C."/>
        </authorList>
    </citation>
    <scope>NUCLEOTIDE SEQUENCE</scope>
</reference>
<dbReference type="AlphaFoldDB" id="A0A0E9VP70"/>